<accession>A0A316TMG1</accession>
<dbReference type="SUPFAM" id="SSF52402">
    <property type="entry name" value="Adenine nucleotide alpha hydrolases-like"/>
    <property type="match status" value="2"/>
</dbReference>
<dbReference type="InterPro" id="IPR014729">
    <property type="entry name" value="Rossmann-like_a/b/a_fold"/>
</dbReference>
<sequence length="290" mass="30759">MNQPADATVVAVGYHGCDAAAEFAVAEAARTNSPVHLVQVTSLPDTAEYAGIYSTTVLDVDAPLEQALAHTRKLGDELGVPVTGERVEDTSHVRALVRHADRGRMIVLQHRRISTLNRIVTGSTTNGVAARAAVPVVSVPEDWSASSPPGTVVTVAVQDPGEAAALLRAGFEQARSRQTALVVLHAWWLASGYDMTVVDATMRREWADRAQASLAPALDELRDEYPDVDVTVEVRHAPPIEALLDSASGSALLVIGRRHHLLPLGSHLGPHARAVLNHSACPVLVVPPAS</sequence>
<keyword evidence="4" id="KW-1185">Reference proteome</keyword>
<dbReference type="InterPro" id="IPR006016">
    <property type="entry name" value="UspA"/>
</dbReference>
<dbReference type="Proteomes" id="UP000245507">
    <property type="component" value="Unassembled WGS sequence"/>
</dbReference>
<dbReference type="OrthoDB" id="3765568at2"/>
<feature type="domain" description="UspA" evidence="2">
    <location>
        <begin position="153"/>
        <end position="287"/>
    </location>
</feature>
<dbReference type="EMBL" id="QGDD01000003">
    <property type="protein sequence ID" value="PWN03334.1"/>
    <property type="molecule type" value="Genomic_DNA"/>
</dbReference>
<evidence type="ECO:0000259" key="2">
    <source>
        <dbReference type="Pfam" id="PF00582"/>
    </source>
</evidence>
<dbReference type="Pfam" id="PF00582">
    <property type="entry name" value="Usp"/>
    <property type="match status" value="2"/>
</dbReference>
<gene>
    <name evidence="3" type="ORF">DJ010_09500</name>
</gene>
<evidence type="ECO:0000256" key="1">
    <source>
        <dbReference type="ARBA" id="ARBA00008791"/>
    </source>
</evidence>
<comment type="similarity">
    <text evidence="1">Belongs to the universal stress protein A family.</text>
</comment>
<name>A0A316TMG1_9ACTN</name>
<protein>
    <recommendedName>
        <fullName evidence="2">UspA domain-containing protein</fullName>
    </recommendedName>
</protein>
<dbReference type="AlphaFoldDB" id="A0A316TMG1"/>
<organism evidence="3 4">
    <name type="scientific">Nocardioides silvaticus</name>
    <dbReference type="NCBI Taxonomy" id="2201891"/>
    <lineage>
        <taxon>Bacteria</taxon>
        <taxon>Bacillati</taxon>
        <taxon>Actinomycetota</taxon>
        <taxon>Actinomycetes</taxon>
        <taxon>Propionibacteriales</taxon>
        <taxon>Nocardioidaceae</taxon>
        <taxon>Nocardioides</taxon>
    </lineage>
</organism>
<dbReference type="RefSeq" id="WP_109693423.1">
    <property type="nucleotide sequence ID" value="NZ_QGDD01000003.1"/>
</dbReference>
<evidence type="ECO:0000313" key="4">
    <source>
        <dbReference type="Proteomes" id="UP000245507"/>
    </source>
</evidence>
<dbReference type="PANTHER" id="PTHR46268:SF6">
    <property type="entry name" value="UNIVERSAL STRESS PROTEIN UP12"/>
    <property type="match status" value="1"/>
</dbReference>
<comment type="caution">
    <text evidence="3">The sequence shown here is derived from an EMBL/GenBank/DDBJ whole genome shotgun (WGS) entry which is preliminary data.</text>
</comment>
<proteinExistence type="inferred from homology"/>
<evidence type="ECO:0000313" key="3">
    <source>
        <dbReference type="EMBL" id="PWN03334.1"/>
    </source>
</evidence>
<reference evidence="3 4" key="1">
    <citation type="submission" date="2018-05" db="EMBL/GenBank/DDBJ databases">
        <title>Nocardioides silvaticus genome.</title>
        <authorList>
            <person name="Li C."/>
            <person name="Wang G."/>
        </authorList>
    </citation>
    <scope>NUCLEOTIDE SEQUENCE [LARGE SCALE GENOMIC DNA]</scope>
    <source>
        <strain evidence="3 4">CCTCC AB 2018079</strain>
    </source>
</reference>
<feature type="domain" description="UspA" evidence="2">
    <location>
        <begin position="9"/>
        <end position="140"/>
    </location>
</feature>
<dbReference type="PANTHER" id="PTHR46268">
    <property type="entry name" value="STRESS RESPONSE PROTEIN NHAX"/>
    <property type="match status" value="1"/>
</dbReference>
<dbReference type="Gene3D" id="3.40.50.620">
    <property type="entry name" value="HUPs"/>
    <property type="match status" value="2"/>
</dbReference>